<name>A0ABY0TR93_9PROT</name>
<protein>
    <submittedName>
        <fullName evidence="1">Uncharacterized protein</fullName>
    </submittedName>
</protein>
<evidence type="ECO:0000313" key="2">
    <source>
        <dbReference type="Proteomes" id="UP000183471"/>
    </source>
</evidence>
<proteinExistence type="predicted"/>
<sequence length="88" mass="10551">MQRTDKWHAQSIPAVFKNVGFLYMFCPGDLEIMFNPLILKIRLYWHEICLQFNRCAVVIEAEWTCQFILERGQGIRFLPSFLKQWTQP</sequence>
<keyword evidence="2" id="KW-1185">Reference proteome</keyword>
<dbReference type="Proteomes" id="UP000183471">
    <property type="component" value="Unassembled WGS sequence"/>
</dbReference>
<reference evidence="1 2" key="1">
    <citation type="submission" date="2016-10" db="EMBL/GenBank/DDBJ databases">
        <authorList>
            <person name="Varghese N."/>
            <person name="Submissions S."/>
        </authorList>
    </citation>
    <scope>NUCLEOTIDE SEQUENCE [LARGE SCALE GENOMIC DNA]</scope>
    <source>
        <strain evidence="1 2">Nl1</strain>
    </source>
</reference>
<gene>
    <name evidence="1" type="ORF">SAMN05216402_3255</name>
</gene>
<organism evidence="1 2">
    <name type="scientific">Nitrosospira multiformis</name>
    <dbReference type="NCBI Taxonomy" id="1231"/>
    <lineage>
        <taxon>Bacteria</taxon>
        <taxon>Pseudomonadati</taxon>
        <taxon>Pseudomonadota</taxon>
        <taxon>Betaproteobacteria</taxon>
        <taxon>Nitrosomonadales</taxon>
        <taxon>Nitrosomonadaceae</taxon>
        <taxon>Nitrosospira</taxon>
    </lineage>
</organism>
<dbReference type="EMBL" id="FNKY01000001">
    <property type="protein sequence ID" value="SDR01442.1"/>
    <property type="molecule type" value="Genomic_DNA"/>
</dbReference>
<evidence type="ECO:0000313" key="1">
    <source>
        <dbReference type="EMBL" id="SDR01442.1"/>
    </source>
</evidence>
<comment type="caution">
    <text evidence="1">The sequence shown here is derived from an EMBL/GenBank/DDBJ whole genome shotgun (WGS) entry which is preliminary data.</text>
</comment>
<accession>A0ABY0TR93</accession>